<dbReference type="GO" id="GO:0016020">
    <property type="term" value="C:membrane"/>
    <property type="evidence" value="ECO:0007669"/>
    <property type="project" value="TreeGrafter"/>
</dbReference>
<evidence type="ECO:0000313" key="5">
    <source>
        <dbReference type="EMBL" id="PIT92941.1"/>
    </source>
</evidence>
<proteinExistence type="predicted"/>
<dbReference type="FunFam" id="3.30.70.100:FF:000005">
    <property type="entry name" value="Copper-exporting P-type ATPase A"/>
    <property type="match status" value="1"/>
</dbReference>
<dbReference type="SUPFAM" id="SSF55008">
    <property type="entry name" value="HMA, heavy metal-associated domain"/>
    <property type="match status" value="1"/>
</dbReference>
<dbReference type="CDD" id="cd00371">
    <property type="entry name" value="HMA"/>
    <property type="match status" value="1"/>
</dbReference>
<dbReference type="PRINTS" id="PR00946">
    <property type="entry name" value="HGSCAVENGER"/>
</dbReference>
<feature type="transmembrane region" description="Helical" evidence="3">
    <location>
        <begin position="107"/>
        <end position="126"/>
    </location>
</feature>
<dbReference type="InterPro" id="IPR006121">
    <property type="entry name" value="HMA_dom"/>
</dbReference>
<dbReference type="GO" id="GO:0043682">
    <property type="term" value="F:P-type divalent copper transporter activity"/>
    <property type="evidence" value="ECO:0007669"/>
    <property type="project" value="TreeGrafter"/>
</dbReference>
<accession>A0A2M6WJH5</accession>
<evidence type="ECO:0000256" key="2">
    <source>
        <dbReference type="ARBA" id="ARBA00022967"/>
    </source>
</evidence>
<keyword evidence="3" id="KW-1133">Transmembrane helix</keyword>
<keyword evidence="3" id="KW-0812">Transmembrane</keyword>
<keyword evidence="1" id="KW-0479">Metal-binding</keyword>
<organism evidence="5 6">
    <name type="scientific">Candidatus Harrisonbacteria bacterium CG10_big_fil_rev_8_21_14_0_10_38_8</name>
    <dbReference type="NCBI Taxonomy" id="1974582"/>
    <lineage>
        <taxon>Bacteria</taxon>
        <taxon>Candidatus Harrisoniibacteriota</taxon>
    </lineage>
</organism>
<dbReference type="InterPro" id="IPR001802">
    <property type="entry name" value="MerP/CopZ"/>
</dbReference>
<dbReference type="PANTHER" id="PTHR43520">
    <property type="entry name" value="ATP7, ISOFORM B"/>
    <property type="match status" value="1"/>
</dbReference>
<comment type="caution">
    <text evidence="5">The sequence shown here is derived from an EMBL/GenBank/DDBJ whole genome shotgun (WGS) entry which is preliminary data.</text>
</comment>
<protein>
    <recommendedName>
        <fullName evidence="4">HMA domain-containing protein</fullName>
    </recommendedName>
</protein>
<dbReference type="InterPro" id="IPR036163">
    <property type="entry name" value="HMA_dom_sf"/>
</dbReference>
<dbReference type="GO" id="GO:0005507">
    <property type="term" value="F:copper ion binding"/>
    <property type="evidence" value="ECO:0007669"/>
    <property type="project" value="TreeGrafter"/>
</dbReference>
<gene>
    <name evidence="5" type="ORF">COU06_02700</name>
</gene>
<feature type="transmembrane region" description="Helical" evidence="3">
    <location>
        <begin position="146"/>
        <end position="167"/>
    </location>
</feature>
<dbReference type="PANTHER" id="PTHR43520:SF8">
    <property type="entry name" value="P-TYPE CU(+) TRANSPORTER"/>
    <property type="match status" value="1"/>
</dbReference>
<reference evidence="6" key="1">
    <citation type="submission" date="2017-09" db="EMBL/GenBank/DDBJ databases">
        <title>Depth-based differentiation of microbial function through sediment-hosted aquifers and enrichment of novel symbionts in the deep terrestrial subsurface.</title>
        <authorList>
            <person name="Probst A.J."/>
            <person name="Ladd B."/>
            <person name="Jarett J.K."/>
            <person name="Geller-Mcgrath D.E."/>
            <person name="Sieber C.M.K."/>
            <person name="Emerson J.B."/>
            <person name="Anantharaman K."/>
            <person name="Thomas B.C."/>
            <person name="Malmstrom R."/>
            <person name="Stieglmeier M."/>
            <person name="Klingl A."/>
            <person name="Woyke T."/>
            <person name="Ryan C.M."/>
            <person name="Banfield J.F."/>
        </authorList>
    </citation>
    <scope>NUCLEOTIDE SEQUENCE [LARGE SCALE GENOMIC DNA]</scope>
</reference>
<evidence type="ECO:0000259" key="4">
    <source>
        <dbReference type="PROSITE" id="PS50846"/>
    </source>
</evidence>
<keyword evidence="2" id="KW-1278">Translocase</keyword>
<dbReference type="AlphaFoldDB" id="A0A2M6WJH5"/>
<dbReference type="Proteomes" id="UP000229112">
    <property type="component" value="Unassembled WGS sequence"/>
</dbReference>
<dbReference type="PROSITE" id="PS50846">
    <property type="entry name" value="HMA_2"/>
    <property type="match status" value="1"/>
</dbReference>
<feature type="non-terminal residue" evidence="5">
    <location>
        <position position="168"/>
    </location>
</feature>
<name>A0A2M6WJH5_9BACT</name>
<sequence>MNTQTYRVKGMHCASCSSVIEKAFKKVPGVQSAEVNYGTEKAKGSFDSSKVSLDDLSKHIEPLGYSLEIPATAEEMGMSVDEHAEHLGVNQSKKEKLAEVLNMKTKVISAIPLAIIASFVMSWEILSKYNILPMMSSTLEEFFHHLLPILATYMLFVVGKPYLLGFYR</sequence>
<dbReference type="GO" id="GO:0055070">
    <property type="term" value="P:copper ion homeostasis"/>
    <property type="evidence" value="ECO:0007669"/>
    <property type="project" value="TreeGrafter"/>
</dbReference>
<dbReference type="Gene3D" id="3.30.70.100">
    <property type="match status" value="1"/>
</dbReference>
<evidence type="ECO:0000313" key="6">
    <source>
        <dbReference type="Proteomes" id="UP000229112"/>
    </source>
</evidence>
<dbReference type="EMBL" id="PFAY01000026">
    <property type="protein sequence ID" value="PIT92941.1"/>
    <property type="molecule type" value="Genomic_DNA"/>
</dbReference>
<feature type="domain" description="HMA" evidence="4">
    <location>
        <begin position="2"/>
        <end position="68"/>
    </location>
</feature>
<evidence type="ECO:0000256" key="3">
    <source>
        <dbReference type="SAM" id="Phobius"/>
    </source>
</evidence>
<evidence type="ECO:0000256" key="1">
    <source>
        <dbReference type="ARBA" id="ARBA00022723"/>
    </source>
</evidence>
<dbReference type="Pfam" id="PF00403">
    <property type="entry name" value="HMA"/>
    <property type="match status" value="1"/>
</dbReference>
<keyword evidence="3" id="KW-0472">Membrane</keyword>